<proteinExistence type="predicted"/>
<dbReference type="EMBL" id="JAKIJS010000001">
    <property type="protein sequence ID" value="MCF6138552.1"/>
    <property type="molecule type" value="Genomic_DNA"/>
</dbReference>
<reference evidence="2 3" key="1">
    <citation type="submission" date="2022-01" db="EMBL/GenBank/DDBJ databases">
        <title>Alkalihalobacillus sp. EGI L200015, a novel bacterium isolated from a salt lake sediment.</title>
        <authorList>
            <person name="Gao L."/>
            <person name="Fang B.-Z."/>
            <person name="Li W.-J."/>
        </authorList>
    </citation>
    <scope>NUCLEOTIDE SEQUENCE [LARGE SCALE GENOMIC DNA]</scope>
    <source>
        <strain evidence="2 3">KCTC 12718</strain>
    </source>
</reference>
<dbReference type="RefSeq" id="WP_236335578.1">
    <property type="nucleotide sequence ID" value="NZ_JAKIJS010000001.1"/>
</dbReference>
<comment type="caution">
    <text evidence="2">The sequence shown here is derived from an EMBL/GenBank/DDBJ whole genome shotgun (WGS) entry which is preliminary data.</text>
</comment>
<feature type="compositionally biased region" description="Basic and acidic residues" evidence="1">
    <location>
        <begin position="252"/>
        <end position="263"/>
    </location>
</feature>
<dbReference type="InterPro" id="IPR014197">
    <property type="entry name" value="Sporulation_prot_YunB"/>
</dbReference>
<keyword evidence="3" id="KW-1185">Reference proteome</keyword>
<evidence type="ECO:0000313" key="2">
    <source>
        <dbReference type="EMBL" id="MCF6138552.1"/>
    </source>
</evidence>
<accession>A0ABS9H0N1</accession>
<dbReference type="Proteomes" id="UP001649381">
    <property type="component" value="Unassembled WGS sequence"/>
</dbReference>
<dbReference type="PIRSF" id="PIRSF021383">
    <property type="entry name" value="YunB"/>
    <property type="match status" value="1"/>
</dbReference>
<name>A0ABS9H0N1_9BACL</name>
<feature type="region of interest" description="Disordered" evidence="1">
    <location>
        <begin position="238"/>
        <end position="263"/>
    </location>
</feature>
<protein>
    <submittedName>
        <fullName evidence="2">Sporulation protein YunB</fullName>
    </submittedName>
</protein>
<dbReference type="NCBIfam" id="TIGR02832">
    <property type="entry name" value="spo_yunB"/>
    <property type="match status" value="1"/>
</dbReference>
<gene>
    <name evidence="2" type="primary">yunB</name>
    <name evidence="2" type="ORF">L2716_12515</name>
</gene>
<dbReference type="Pfam" id="PF09560">
    <property type="entry name" value="Spore_YunB"/>
    <property type="match status" value="1"/>
</dbReference>
<evidence type="ECO:0000256" key="1">
    <source>
        <dbReference type="SAM" id="MobiDB-lite"/>
    </source>
</evidence>
<sequence length="263" mass="29203">MWRIRRRARMKGPLPFQYVFIISFIIFILLTAQALWLVDQGIQPALMKIAETETEDIAQLAIRSAVKSRIVDSGKIGELLVYKEDKDGNVVSVSTNPKVINEVQSLATANVQSLLEQIEQGKKPDFYNFADVEVTRENEEQAGYITEIPLGRATNNSLLANLGPSIPVKLRVIGSVQSDWIETTEVSGINNTKLRGWINVVVKVQVVVPFQTDEKEIETNIMLVSVFMPGKVPDYYGPGGGVQPTIPITESNKSEDDKENGSQ</sequence>
<evidence type="ECO:0000313" key="3">
    <source>
        <dbReference type="Proteomes" id="UP001649381"/>
    </source>
</evidence>
<organism evidence="2 3">
    <name type="scientific">Pseudalkalibacillus berkeleyi</name>
    <dbReference type="NCBI Taxonomy" id="1069813"/>
    <lineage>
        <taxon>Bacteria</taxon>
        <taxon>Bacillati</taxon>
        <taxon>Bacillota</taxon>
        <taxon>Bacilli</taxon>
        <taxon>Bacillales</taxon>
        <taxon>Fictibacillaceae</taxon>
        <taxon>Pseudalkalibacillus</taxon>
    </lineage>
</organism>